<accession>A0A0A1FBC9</accession>
<evidence type="ECO:0000313" key="2">
    <source>
        <dbReference type="Proteomes" id="UP000030302"/>
    </source>
</evidence>
<protein>
    <submittedName>
        <fullName evidence="1">Phage-related protein</fullName>
    </submittedName>
</protein>
<proteinExistence type="predicted"/>
<dbReference type="AlphaFoldDB" id="A0A0A1FBC9"/>
<gene>
    <name evidence="1" type="ORF">LT85_0989</name>
</gene>
<evidence type="ECO:0000313" key="1">
    <source>
        <dbReference type="EMBL" id="AIY40147.1"/>
    </source>
</evidence>
<name>A0A0A1FBC9_9BURK</name>
<keyword evidence="2" id="KW-1185">Reference proteome</keyword>
<reference evidence="2" key="1">
    <citation type="journal article" date="2014" name="Soil Biol. Biochem.">
        <title>Structure and function of bacterial communities in ageing soils: Insights from the Mendocino ecological staircase.</title>
        <authorList>
            <person name="Uroz S."/>
            <person name="Tech J.J."/>
            <person name="Sawaya N.A."/>
            <person name="Frey-Klett P."/>
            <person name="Leveau J.H.J."/>
        </authorList>
    </citation>
    <scope>NUCLEOTIDE SEQUENCE [LARGE SCALE GENOMIC DNA]</scope>
    <source>
        <strain evidence="2">Cal35</strain>
    </source>
</reference>
<dbReference type="KEGG" id="care:LT85_0989"/>
<dbReference type="OrthoDB" id="72471at2"/>
<dbReference type="RefSeq" id="WP_038486089.1">
    <property type="nucleotide sequence ID" value="NZ_CP009962.1"/>
</dbReference>
<dbReference type="Proteomes" id="UP000030302">
    <property type="component" value="Chromosome"/>
</dbReference>
<dbReference type="EMBL" id="CP009962">
    <property type="protein sequence ID" value="AIY40147.1"/>
    <property type="molecule type" value="Genomic_DNA"/>
</dbReference>
<organism evidence="1 2">
    <name type="scientific">Collimonas arenae</name>
    <dbReference type="NCBI Taxonomy" id="279058"/>
    <lineage>
        <taxon>Bacteria</taxon>
        <taxon>Pseudomonadati</taxon>
        <taxon>Pseudomonadota</taxon>
        <taxon>Betaproteobacteria</taxon>
        <taxon>Burkholderiales</taxon>
        <taxon>Oxalobacteraceae</taxon>
        <taxon>Collimonas</taxon>
    </lineage>
</organism>
<dbReference type="HOGENOM" id="CLU_077247_0_0_4"/>
<dbReference type="STRING" id="279058.LT85_0989"/>
<sequence length="201" mass="23068">MKERPILFTGAMVRALLAGDKTQTRRIVKPQPAVSSAGNLTGEWLRRPLDGLLLPKLQDIAIHCPYGQPGDRLWVRESFWGCDLPGFGDQPCVVYDDEWRGKEYQPAEARPWARKFGRIPSIHMPRDCSRILLEITAVRVERLQSINTEDIIAEGLSTTLREHDAEKDLQNQWCDLWESTGGDWMANPWVWVVEFKRIDGE</sequence>